<dbReference type="SUPFAM" id="SSF88723">
    <property type="entry name" value="PIN domain-like"/>
    <property type="match status" value="1"/>
</dbReference>
<accession>A0A075WLH3</accession>
<dbReference type="PANTHER" id="PTHR39550:SF1">
    <property type="entry name" value="SLL0658 PROTEIN"/>
    <property type="match status" value="1"/>
</dbReference>
<gene>
    <name evidence="1" type="ORF">AFULGI_00016540</name>
</gene>
<organism evidence="1 2">
    <name type="scientific">Archaeoglobus fulgidus DSM 8774</name>
    <dbReference type="NCBI Taxonomy" id="1344584"/>
    <lineage>
        <taxon>Archaea</taxon>
        <taxon>Methanobacteriati</taxon>
        <taxon>Methanobacteriota</taxon>
        <taxon>Archaeoglobi</taxon>
        <taxon>Archaeoglobales</taxon>
        <taxon>Archaeoglobaceae</taxon>
        <taxon>Archaeoglobus</taxon>
    </lineage>
</organism>
<name>A0A075WLH3_ARCFL</name>
<dbReference type="RefSeq" id="WP_048095797.1">
    <property type="nucleotide sequence ID" value="NZ_CP006577.1"/>
</dbReference>
<dbReference type="Proteomes" id="UP000028501">
    <property type="component" value="Chromosome"/>
</dbReference>
<dbReference type="EMBL" id="CP006577">
    <property type="protein sequence ID" value="AIG98413.1"/>
    <property type="molecule type" value="Genomic_DNA"/>
</dbReference>
<reference evidence="1 2" key="1">
    <citation type="submission" date="2013-07" db="EMBL/GenBank/DDBJ databases">
        <title>Genome of Archaeoglobus fulgidus.</title>
        <authorList>
            <person name="Fiebig A."/>
            <person name="Birkeland N.-K."/>
        </authorList>
    </citation>
    <scope>NUCLEOTIDE SEQUENCE [LARGE SCALE GENOMIC DNA]</scope>
    <source>
        <strain evidence="1 2">DSM 8774</strain>
    </source>
</reference>
<sequence>MVLVDNTVLSNFAKVNRLDLLKRAFERVYVTEQVLKEFRMGVKRGVLPNISLDFEVLKLREEETELYNSLRVKLGKGEASCLAIAKNCNMKFLTDDSDARKVANILGVPVSGTIGVLVRCIEKNIISKEEGNQILKEMIAKGFYSPISDLDEIV</sequence>
<dbReference type="InterPro" id="IPR021799">
    <property type="entry name" value="PIN-like_prokaryotic"/>
</dbReference>
<dbReference type="InterPro" id="IPR029060">
    <property type="entry name" value="PIN-like_dom_sf"/>
</dbReference>
<dbReference type="GeneID" id="24795155"/>
<evidence type="ECO:0000313" key="1">
    <source>
        <dbReference type="EMBL" id="AIG98413.1"/>
    </source>
</evidence>
<evidence type="ECO:0000313" key="2">
    <source>
        <dbReference type="Proteomes" id="UP000028501"/>
    </source>
</evidence>
<dbReference type="PANTHER" id="PTHR39550">
    <property type="entry name" value="SLL0658 PROTEIN"/>
    <property type="match status" value="1"/>
</dbReference>
<proteinExistence type="predicted"/>
<dbReference type="Pfam" id="PF11848">
    <property type="entry name" value="DUF3368"/>
    <property type="match status" value="1"/>
</dbReference>
<dbReference type="KEGG" id="afg:AFULGI_00016540"/>
<dbReference type="HOGENOM" id="CLU_115769_2_1_2"/>
<protein>
    <submittedName>
        <fullName evidence="1">Putative nucleic acid-binding protein</fullName>
    </submittedName>
</protein>
<dbReference type="AlphaFoldDB" id="A0A075WLH3"/>